<evidence type="ECO:0000313" key="5">
    <source>
        <dbReference type="Proteomes" id="UP001324380"/>
    </source>
</evidence>
<feature type="chain" id="PRO_5046134661" evidence="3">
    <location>
        <begin position="20"/>
        <end position="807"/>
    </location>
</feature>
<proteinExistence type="predicted"/>
<keyword evidence="3" id="KW-0732">Signal</keyword>
<evidence type="ECO:0000256" key="2">
    <source>
        <dbReference type="SAM" id="MobiDB-lite"/>
    </source>
</evidence>
<dbReference type="Pfam" id="PF10282">
    <property type="entry name" value="Lactonase"/>
    <property type="match status" value="1"/>
</dbReference>
<organism evidence="4 5">
    <name type="scientific">Mucilaginibacter sabulilitoris</name>
    <dbReference type="NCBI Taxonomy" id="1173583"/>
    <lineage>
        <taxon>Bacteria</taxon>
        <taxon>Pseudomonadati</taxon>
        <taxon>Bacteroidota</taxon>
        <taxon>Sphingobacteriia</taxon>
        <taxon>Sphingobacteriales</taxon>
        <taxon>Sphingobacteriaceae</taxon>
        <taxon>Mucilaginibacter</taxon>
    </lineage>
</organism>
<dbReference type="InterPro" id="IPR011048">
    <property type="entry name" value="Haem_d1_sf"/>
</dbReference>
<feature type="signal peptide" evidence="3">
    <location>
        <begin position="1"/>
        <end position="19"/>
    </location>
</feature>
<feature type="region of interest" description="Disordered" evidence="2">
    <location>
        <begin position="784"/>
        <end position="807"/>
    </location>
</feature>
<dbReference type="PANTHER" id="PTHR47197:SF3">
    <property type="entry name" value="DIHYDRO-HEME D1 DEHYDROGENASE"/>
    <property type="match status" value="1"/>
</dbReference>
<name>A0ABZ0TX57_9SPHI</name>
<dbReference type="InterPro" id="IPR019405">
    <property type="entry name" value="Lactonase_7-beta_prop"/>
</dbReference>
<dbReference type="InterPro" id="IPR051200">
    <property type="entry name" value="Host-pathogen_enzymatic-act"/>
</dbReference>
<evidence type="ECO:0000256" key="1">
    <source>
        <dbReference type="ARBA" id="ARBA00022801"/>
    </source>
</evidence>
<reference evidence="4 5" key="1">
    <citation type="submission" date="2023-11" db="EMBL/GenBank/DDBJ databases">
        <title>Analysis of the Genomes of Mucilaginibacter gossypii cycad 4 and M. sabulilitoris SNA2: microbes with the potential for plant growth promotion.</title>
        <authorList>
            <person name="Hirsch A.M."/>
            <person name="Humm E."/>
            <person name="Rubbi M."/>
            <person name="Del Vecchio G."/>
            <person name="Ha S.M."/>
            <person name="Pellegrini M."/>
            <person name="Gunsalus R.P."/>
        </authorList>
    </citation>
    <scope>NUCLEOTIDE SEQUENCE [LARGE SCALE GENOMIC DNA]</scope>
    <source>
        <strain evidence="4 5">SNA2</strain>
    </source>
</reference>
<accession>A0ABZ0TX57</accession>
<protein>
    <submittedName>
        <fullName evidence="4">Bifunctional YncE family protein/alkaline phosphatase family protein</fullName>
    </submittedName>
</protein>
<dbReference type="InterPro" id="IPR015943">
    <property type="entry name" value="WD40/YVTN_repeat-like_dom_sf"/>
</dbReference>
<dbReference type="RefSeq" id="WP_321566188.1">
    <property type="nucleotide sequence ID" value="NZ_CP139558.1"/>
</dbReference>
<dbReference type="EMBL" id="CP139558">
    <property type="protein sequence ID" value="WPU97102.1"/>
    <property type="molecule type" value="Genomic_DNA"/>
</dbReference>
<dbReference type="Gene3D" id="2.130.10.10">
    <property type="entry name" value="YVTN repeat-like/Quinoprotein amine dehydrogenase"/>
    <property type="match status" value="2"/>
</dbReference>
<dbReference type="Proteomes" id="UP001324380">
    <property type="component" value="Chromosome"/>
</dbReference>
<evidence type="ECO:0000313" key="4">
    <source>
        <dbReference type="EMBL" id="WPU97102.1"/>
    </source>
</evidence>
<sequence>MKTWFICSCLMLINTTLFAQKVQLPNGWFLSPAGNSIPLSSDLPLNMALAPDGIHAAITNNGNGRPTIDLINLKQKRIVTSIKVKNAWLGLTFSKNYLYASGGNDDIIIRYQFTGENLINKDTLVLGKPWPKNKISPAGLCIDEQHQRLYVVTKEDNALYICDTKTMKVLKKVSLYAEAYTCILNPVKRELYISAWGGSKIWIYDTQRDVLKDSVSTGSHPTDMAVNAKGKWLYVANANSNSVSVINVTSHQVVETLNAAISPDAPIGSTTNSVALSADGKTLYIANADNNYLAVFDVSDPGNSHSLGFIPVGWYPTCVRVLGKSILVANGKGMSSASNVIGPVTNLSPSDRKYKKSDDKAKTSKSEFKYVGNMFNGTLSVIPVPAPVILTKYTKQVYENTPYSKEREQGTLGEAGNPVPIKVGDVSPIKYVFYVLKENRTYDQVLGDMPQGNGDSSLCLFGKKITPNGHKLAQDYVLLDNFYVDAEVSADGHNWSMAAYATDFVEKNWPSNYAGRGGNYDFDGSRPIANPPKGFIWNYCQRAGVSFRNYGEFMDTGKPTLGLLREDEHYCKPYPGWNLDIQDIYREKVFEHDFDSLVAKQNVPHFNTVYLPNDHTSGLSKGAYSPAAQVADNDLALGRLVEHISHSPIWKESVIFVLEDDAQDGPDHVDAHRSVAWVISPFVKRHSVNHTMYSTSGMLRTIELILRLPPMSQYDAAATPMWNCFQATPDIAGYTAEAATININERNTAWNNEAKQSALFNFAKADAAPDRLLNEVVWKAIKGPQSKMPEPRRSAFVKISPVKDDDD</sequence>
<dbReference type="SUPFAM" id="SSF51004">
    <property type="entry name" value="C-terminal (heme d1) domain of cytochrome cd1-nitrite reductase"/>
    <property type="match status" value="1"/>
</dbReference>
<evidence type="ECO:0000256" key="3">
    <source>
        <dbReference type="SAM" id="SignalP"/>
    </source>
</evidence>
<dbReference type="InterPro" id="IPR017850">
    <property type="entry name" value="Alkaline_phosphatase_core_sf"/>
</dbReference>
<keyword evidence="5" id="KW-1185">Reference proteome</keyword>
<keyword evidence="1" id="KW-0378">Hydrolase</keyword>
<gene>
    <name evidence="4" type="ORF">SNE25_16385</name>
</gene>
<dbReference type="Pfam" id="PF04185">
    <property type="entry name" value="Phosphoesterase"/>
    <property type="match status" value="1"/>
</dbReference>
<dbReference type="Gene3D" id="3.40.720.10">
    <property type="entry name" value="Alkaline Phosphatase, subunit A"/>
    <property type="match status" value="1"/>
</dbReference>
<dbReference type="InterPro" id="IPR007312">
    <property type="entry name" value="Phosphoesterase"/>
</dbReference>
<dbReference type="PANTHER" id="PTHR47197">
    <property type="entry name" value="PROTEIN NIRF"/>
    <property type="match status" value="1"/>
</dbReference>